<feature type="domain" description="Right handed beta helix" evidence="2">
    <location>
        <begin position="263"/>
        <end position="414"/>
    </location>
</feature>
<keyword evidence="4" id="KW-1185">Reference proteome</keyword>
<feature type="domain" description="Right handed beta helix" evidence="2">
    <location>
        <begin position="116"/>
        <end position="187"/>
    </location>
</feature>
<evidence type="ECO:0000259" key="2">
    <source>
        <dbReference type="Pfam" id="PF13229"/>
    </source>
</evidence>
<dbReference type="SMART" id="SM00710">
    <property type="entry name" value="PbH1"/>
    <property type="match status" value="10"/>
</dbReference>
<gene>
    <name evidence="3" type="ORF">HUG12_13465</name>
</gene>
<name>A0A7D5QC04_9EURY</name>
<dbReference type="InterPro" id="IPR039448">
    <property type="entry name" value="Beta_helix"/>
</dbReference>
<dbReference type="AlphaFoldDB" id="A0A7D5QC04"/>
<evidence type="ECO:0000313" key="3">
    <source>
        <dbReference type="EMBL" id="QLG62679.1"/>
    </source>
</evidence>
<dbReference type="GeneID" id="56038486"/>
<evidence type="ECO:0000313" key="4">
    <source>
        <dbReference type="Proteomes" id="UP000509626"/>
    </source>
</evidence>
<evidence type="ECO:0000256" key="1">
    <source>
        <dbReference type="SAM" id="MobiDB-lite"/>
    </source>
</evidence>
<accession>A0A7D5QC04</accession>
<sequence>MTRETTADAPESSEGGTIVTTREELEDAFADLSPGDTVRISDENAPYRTTEWLDVDVDDVTVVGPGVRTLIRPMSGANVGGFRIGHNERCRGTLIRGVGFRGTPTVPRGSAERLHGIAVRNATDVTLERNEIRETYPRAHGDGGSGISVTRRCSDVRILDNRIHTFGDRGVQLAGERIVVSGNEVSGGLDRPIACDLWYPDRRSYTAESVSVFGNMLGNSVEGSLIGVARNDPTGPDHGYVSVFGNVGFGHHKSFCHVRGPNTVRNVTVRNNVSRQSTDGLDTEETTKFAGVTIDGAAGENLLVENNELYDYSGHGVNVVSTVEGIGVRNNTISSPGLAGIRLVGDVEGVVDGNHVAKPSETGIRLEGTSGVTVRGNDVRKPGGPGILTVGSRSGVGDVVTANHVVAGGADSSGGSSSGDAPAIVVRDYGARVRGNAVRQGGGAAIVEGDDAGDNFYEGNWADGRRPWRIANPTSRIRNHAPPVDVHRNVTTDADRPVVRLEFDQPYARPPRLSFGRVAGGVRERAFETDDDGNYVGVRLTARNADAPMDVFVDPA</sequence>
<dbReference type="SUPFAM" id="SSF51126">
    <property type="entry name" value="Pectin lyase-like"/>
    <property type="match status" value="2"/>
</dbReference>
<feature type="region of interest" description="Disordered" evidence="1">
    <location>
        <begin position="1"/>
        <end position="20"/>
    </location>
</feature>
<dbReference type="RefSeq" id="WP_179269264.1">
    <property type="nucleotide sequence ID" value="NZ_CP058579.1"/>
</dbReference>
<protein>
    <submittedName>
        <fullName evidence="3">Right-handed parallel beta-helix repeat-containing protein</fullName>
    </submittedName>
</protein>
<dbReference type="OrthoDB" id="247291at2157"/>
<organism evidence="3 4">
    <name type="scientific">Halorarum salinum</name>
    <dbReference type="NCBI Taxonomy" id="2743089"/>
    <lineage>
        <taxon>Archaea</taxon>
        <taxon>Methanobacteriati</taxon>
        <taxon>Methanobacteriota</taxon>
        <taxon>Stenosarchaea group</taxon>
        <taxon>Halobacteria</taxon>
        <taxon>Halobacteriales</taxon>
        <taxon>Haloferacaceae</taxon>
        <taxon>Halorarum</taxon>
    </lineage>
</organism>
<dbReference type="Pfam" id="PF13229">
    <property type="entry name" value="Beta_helix"/>
    <property type="match status" value="2"/>
</dbReference>
<proteinExistence type="predicted"/>
<dbReference type="Gene3D" id="2.160.20.10">
    <property type="entry name" value="Single-stranded right-handed beta-helix, Pectin lyase-like"/>
    <property type="match status" value="2"/>
</dbReference>
<reference evidence="3 4" key="1">
    <citation type="submission" date="2020-06" db="EMBL/GenBank/DDBJ databases">
        <title>NJ-3-1, isolated from saline soil.</title>
        <authorList>
            <person name="Cui H.L."/>
            <person name="Shi X."/>
        </authorList>
    </citation>
    <scope>NUCLEOTIDE SEQUENCE [LARGE SCALE GENOMIC DNA]</scope>
    <source>
        <strain evidence="3 4">NJ-3-1</strain>
    </source>
</reference>
<dbReference type="InterPro" id="IPR012334">
    <property type="entry name" value="Pectin_lyas_fold"/>
</dbReference>
<dbReference type="InterPro" id="IPR011050">
    <property type="entry name" value="Pectin_lyase_fold/virulence"/>
</dbReference>
<dbReference type="InterPro" id="IPR006626">
    <property type="entry name" value="PbH1"/>
</dbReference>
<dbReference type="KEGG" id="halu:HUG12_13465"/>
<dbReference type="Proteomes" id="UP000509626">
    <property type="component" value="Chromosome"/>
</dbReference>
<dbReference type="EMBL" id="CP058579">
    <property type="protein sequence ID" value="QLG62679.1"/>
    <property type="molecule type" value="Genomic_DNA"/>
</dbReference>